<keyword evidence="6" id="KW-0032">Aminotransferase</keyword>
<organism evidence="6 7">
    <name type="scientific">Rhizobium chutanense</name>
    <dbReference type="NCBI Taxonomy" id="2035448"/>
    <lineage>
        <taxon>Bacteria</taxon>
        <taxon>Pseudomonadati</taxon>
        <taxon>Pseudomonadota</taxon>
        <taxon>Alphaproteobacteria</taxon>
        <taxon>Hyphomicrobiales</taxon>
        <taxon>Rhizobiaceae</taxon>
        <taxon>Rhizobium/Agrobacterium group</taxon>
        <taxon>Rhizobium</taxon>
    </lineage>
</organism>
<dbReference type="Pfam" id="PF00266">
    <property type="entry name" value="Aminotran_5"/>
    <property type="match status" value="1"/>
</dbReference>
<dbReference type="PANTHER" id="PTHR43586">
    <property type="entry name" value="CYSTEINE DESULFURASE"/>
    <property type="match status" value="1"/>
</dbReference>
<dbReference type="Gene3D" id="3.40.640.10">
    <property type="entry name" value="Type I PLP-dependent aspartate aminotransferase-like (Major domain)"/>
    <property type="match status" value="1"/>
</dbReference>
<name>A0A3S0T5L5_9HYPH</name>
<comment type="cofactor">
    <cofactor evidence="1 4">
        <name>pyridoxal 5'-phosphate</name>
        <dbReference type="ChEBI" id="CHEBI:597326"/>
    </cofactor>
</comment>
<dbReference type="InterPro" id="IPR000192">
    <property type="entry name" value="Aminotrans_V_dom"/>
</dbReference>
<evidence type="ECO:0000256" key="1">
    <source>
        <dbReference type="ARBA" id="ARBA00001933"/>
    </source>
</evidence>
<dbReference type="GO" id="GO:0008483">
    <property type="term" value="F:transaminase activity"/>
    <property type="evidence" value="ECO:0007669"/>
    <property type="project" value="UniProtKB-KW"/>
</dbReference>
<sequence length="375" mass="41201">MDDQKLNDLRSDIPYLKNGIYVDNAAVSPVPRRVQLASEYYNTIIAERLRDAKKVAEPHFDKGRALAGKLLGTSPQSIAYIQNTSHGLSLVALGVDWRPGDNMVVCAQEFPSNYLCWIQLASKGVEIRQVSSPDGRLEPEQIREVMDSRTRVVALSHVQFYSGFRVDVSALGELCAQYGALLVVDGTQSIGALDLDVGASGIDVLVVSAHKWLMGPRGIGFASFSDRAMNEVTPRIVGWLSVNDPYVFNRTLDYLPDARRFEPGTPNGCGILGLAERLAQIDELGIKWIEARILDLNELLCESALRCGIQPVYRIERPSRSGITLLEKPGTSAAELHSSLTANGVYASVRNGAIRISPHYYNTADEIERIISIMA</sequence>
<dbReference type="RefSeq" id="WP_126908319.1">
    <property type="nucleotide sequence ID" value="NZ_ML133752.1"/>
</dbReference>
<keyword evidence="6" id="KW-0808">Transferase</keyword>
<dbReference type="InterPro" id="IPR015424">
    <property type="entry name" value="PyrdxlP-dep_Trfase"/>
</dbReference>
<evidence type="ECO:0000256" key="4">
    <source>
        <dbReference type="RuleBase" id="RU004504"/>
    </source>
</evidence>
<evidence type="ECO:0000259" key="5">
    <source>
        <dbReference type="Pfam" id="PF00266"/>
    </source>
</evidence>
<evidence type="ECO:0000313" key="7">
    <source>
        <dbReference type="Proteomes" id="UP000278081"/>
    </source>
</evidence>
<comment type="similarity">
    <text evidence="3">Belongs to the class-V pyridoxal-phosphate-dependent aminotransferase family.</text>
</comment>
<comment type="caution">
    <text evidence="6">The sequence shown here is derived from an EMBL/GenBank/DDBJ whole genome shotgun (WGS) entry which is preliminary data.</text>
</comment>
<evidence type="ECO:0000313" key="6">
    <source>
        <dbReference type="EMBL" id="RUM07900.1"/>
    </source>
</evidence>
<gene>
    <name evidence="6" type="ORF">EFR84_07210</name>
</gene>
<dbReference type="OrthoDB" id="9804366at2"/>
<dbReference type="InterPro" id="IPR015422">
    <property type="entry name" value="PyrdxlP-dep_Trfase_small"/>
</dbReference>
<feature type="domain" description="Aminotransferase class V" evidence="5">
    <location>
        <begin position="20"/>
        <end position="369"/>
    </location>
</feature>
<dbReference type="SUPFAM" id="SSF53383">
    <property type="entry name" value="PLP-dependent transferases"/>
    <property type="match status" value="1"/>
</dbReference>
<dbReference type="PROSITE" id="PS00595">
    <property type="entry name" value="AA_TRANSFER_CLASS_5"/>
    <property type="match status" value="1"/>
</dbReference>
<dbReference type="Gene3D" id="3.90.1150.10">
    <property type="entry name" value="Aspartate Aminotransferase, domain 1"/>
    <property type="match status" value="1"/>
</dbReference>
<dbReference type="AlphaFoldDB" id="A0A3S0T5L5"/>
<protein>
    <submittedName>
        <fullName evidence="6">Aminotransferase class V-fold PLP-dependent enzyme</fullName>
    </submittedName>
</protein>
<dbReference type="EMBL" id="RJTJ01000005">
    <property type="protein sequence ID" value="RUM07900.1"/>
    <property type="molecule type" value="Genomic_DNA"/>
</dbReference>
<evidence type="ECO:0000256" key="2">
    <source>
        <dbReference type="ARBA" id="ARBA00022898"/>
    </source>
</evidence>
<dbReference type="InterPro" id="IPR015421">
    <property type="entry name" value="PyrdxlP-dep_Trfase_major"/>
</dbReference>
<dbReference type="InterPro" id="IPR020578">
    <property type="entry name" value="Aminotrans_V_PyrdxlP_BS"/>
</dbReference>
<proteinExistence type="inferred from homology"/>
<dbReference type="Proteomes" id="UP000278081">
    <property type="component" value="Unassembled WGS sequence"/>
</dbReference>
<keyword evidence="2" id="KW-0663">Pyridoxal phosphate</keyword>
<reference evidence="6 7" key="1">
    <citation type="submission" date="2018-11" db="EMBL/GenBank/DDBJ databases">
        <title>Rhizobium chutanense sp. nov., isolated from root nodules of Phaseolus vulgaris in China.</title>
        <authorList>
            <person name="Huo Y."/>
        </authorList>
    </citation>
    <scope>NUCLEOTIDE SEQUENCE [LARGE SCALE GENOMIC DNA]</scope>
    <source>
        <strain evidence="6 7">C16</strain>
    </source>
</reference>
<accession>A0A3S0T5L5</accession>
<dbReference type="PANTHER" id="PTHR43586:SF15">
    <property type="entry name" value="BLR3095 PROTEIN"/>
    <property type="match status" value="1"/>
</dbReference>
<evidence type="ECO:0000256" key="3">
    <source>
        <dbReference type="RuleBase" id="RU004075"/>
    </source>
</evidence>